<evidence type="ECO:0000313" key="2">
    <source>
        <dbReference type="Proteomes" id="UP000215005"/>
    </source>
</evidence>
<evidence type="ECO:0008006" key="3">
    <source>
        <dbReference type="Google" id="ProtNLM"/>
    </source>
</evidence>
<dbReference type="Proteomes" id="UP000215005">
    <property type="component" value="Chromosome"/>
</dbReference>
<dbReference type="AlphaFoldDB" id="A0A223S0G5"/>
<keyword evidence="2" id="KW-1185">Reference proteome</keyword>
<dbReference type="OrthoDB" id="507855at2"/>
<dbReference type="EMBL" id="CP022753">
    <property type="protein sequence ID" value="ASU81632.1"/>
    <property type="molecule type" value="Genomic_DNA"/>
</dbReference>
<accession>A0A223S0G5</accession>
<dbReference type="InterPro" id="IPR029063">
    <property type="entry name" value="SAM-dependent_MTases_sf"/>
</dbReference>
<gene>
    <name evidence="1" type="ORF">CDO52_01420</name>
</gene>
<dbReference type="RefSeq" id="WP_094932169.1">
    <property type="nucleotide sequence ID" value="NZ_CP022753.1"/>
</dbReference>
<reference evidence="1 2" key="1">
    <citation type="submission" date="2017-08" db="EMBL/GenBank/DDBJ databases">
        <title>The complete genome sequence of Nocardiopsis gilva YIM 90087.</title>
        <authorList>
            <person name="Yin M."/>
            <person name="Tang S."/>
        </authorList>
    </citation>
    <scope>NUCLEOTIDE SEQUENCE [LARGE SCALE GENOMIC DNA]</scope>
    <source>
        <strain evidence="1 2">YIM 90087</strain>
    </source>
</reference>
<sequence length="173" mass="19276">MPEPHSRRAAKVLHHRDGPSPAVLASYDLFVLGLVCRMVWRCPRGRMLELYDRNVGARHLDLGPGTGFFLDRCSYPVTNPQLTLLDLNEDALTKSGRRLARFDSAGLNFLLHCLPGGLAHKASAFDHVAGYMCEGGRIFGSTVLALGIERGCLAPRACFLNRRVEWGSRWQSW</sequence>
<name>A0A223S0G5_9ACTN</name>
<dbReference type="SUPFAM" id="SSF53335">
    <property type="entry name" value="S-adenosyl-L-methionine-dependent methyltransferases"/>
    <property type="match status" value="1"/>
</dbReference>
<dbReference type="KEGG" id="ngv:CDO52_01420"/>
<organism evidence="1 2">
    <name type="scientific">Nocardiopsis gilva YIM 90087</name>
    <dbReference type="NCBI Taxonomy" id="1235441"/>
    <lineage>
        <taxon>Bacteria</taxon>
        <taxon>Bacillati</taxon>
        <taxon>Actinomycetota</taxon>
        <taxon>Actinomycetes</taxon>
        <taxon>Streptosporangiales</taxon>
        <taxon>Nocardiopsidaceae</taxon>
        <taxon>Nocardiopsis</taxon>
    </lineage>
</organism>
<proteinExistence type="predicted"/>
<evidence type="ECO:0000313" key="1">
    <source>
        <dbReference type="EMBL" id="ASU81632.1"/>
    </source>
</evidence>
<protein>
    <recommendedName>
        <fullName evidence="3">Class I SAM-dependent methyltransferase</fullName>
    </recommendedName>
</protein>